<dbReference type="SUPFAM" id="SSF54593">
    <property type="entry name" value="Glyoxalase/Bleomycin resistance protein/Dihydroxybiphenyl dioxygenase"/>
    <property type="match status" value="1"/>
</dbReference>
<keyword evidence="3" id="KW-1185">Reference proteome</keyword>
<dbReference type="InterPro" id="IPR029068">
    <property type="entry name" value="Glyas_Bleomycin-R_OHBP_Dase"/>
</dbReference>
<dbReference type="InParanoid" id="A0A2S8SS18"/>
<organism evidence="2 3">
    <name type="scientific">Abditibacterium utsteinense</name>
    <dbReference type="NCBI Taxonomy" id="1960156"/>
    <lineage>
        <taxon>Bacteria</taxon>
        <taxon>Pseudomonadati</taxon>
        <taxon>Abditibacteriota</taxon>
        <taxon>Abditibacteriia</taxon>
        <taxon>Abditibacteriales</taxon>
        <taxon>Abditibacteriaceae</taxon>
        <taxon>Abditibacterium</taxon>
    </lineage>
</organism>
<gene>
    <name evidence="2" type="ORF">B1R32_11069</name>
</gene>
<dbReference type="FunCoup" id="A0A2S8SS18">
    <property type="interactions" value="306"/>
</dbReference>
<comment type="caution">
    <text evidence="2">The sequence shown here is derived from an EMBL/GenBank/DDBJ whole genome shotgun (WGS) entry which is preliminary data.</text>
</comment>
<dbReference type="EMBL" id="NIGF01000010">
    <property type="protein sequence ID" value="PQV63603.1"/>
    <property type="molecule type" value="Genomic_DNA"/>
</dbReference>
<dbReference type="AlphaFoldDB" id="A0A2S8SS18"/>
<proteinExistence type="predicted"/>
<dbReference type="PROSITE" id="PS51819">
    <property type="entry name" value="VOC"/>
    <property type="match status" value="1"/>
</dbReference>
<dbReference type="RefSeq" id="WP_105484077.1">
    <property type="nucleotide sequence ID" value="NZ_NIGF01000010.1"/>
</dbReference>
<feature type="domain" description="VOC" evidence="1">
    <location>
        <begin position="10"/>
        <end position="134"/>
    </location>
</feature>
<dbReference type="InterPro" id="IPR037523">
    <property type="entry name" value="VOC_core"/>
</dbReference>
<protein>
    <submittedName>
        <fullName evidence="2">Glyoxylase I family protein</fullName>
    </submittedName>
</protein>
<dbReference type="Pfam" id="PF00903">
    <property type="entry name" value="Glyoxalase"/>
    <property type="match status" value="1"/>
</dbReference>
<name>A0A2S8SS18_9BACT</name>
<dbReference type="InterPro" id="IPR004360">
    <property type="entry name" value="Glyas_Fos-R_dOase_dom"/>
</dbReference>
<evidence type="ECO:0000313" key="3">
    <source>
        <dbReference type="Proteomes" id="UP000237684"/>
    </source>
</evidence>
<reference evidence="2 3" key="1">
    <citation type="journal article" date="2018" name="Syst. Appl. Microbiol.">
        <title>Abditibacterium utsteinense sp. nov., the first cultivated member of candidate phylum FBP, isolated from ice-free Antarctic soil samples.</title>
        <authorList>
            <person name="Tahon G."/>
            <person name="Tytgat B."/>
            <person name="Lebbe L."/>
            <person name="Carlier A."/>
            <person name="Willems A."/>
        </authorList>
    </citation>
    <scope>NUCLEOTIDE SEQUENCE [LARGE SCALE GENOMIC DNA]</scope>
    <source>
        <strain evidence="2 3">LMG 29911</strain>
    </source>
</reference>
<evidence type="ECO:0000313" key="2">
    <source>
        <dbReference type="EMBL" id="PQV63603.1"/>
    </source>
</evidence>
<accession>A0A2S8SS18</accession>
<dbReference type="Gene3D" id="3.10.180.10">
    <property type="entry name" value="2,3-Dihydroxybiphenyl 1,2-Dioxygenase, domain 1"/>
    <property type="match status" value="1"/>
</dbReference>
<sequence length="137" mass="15113">MSNQKIKGCGFHHIAIWTSDWDKSLQFYIEALGFKIKIEWGEAPSRAVMLDTGDGNYLEVFERDAAKQRVGEANILHLCFRTDDCAGAVETARSAGAIVTTETFSPETFTKIGIDAKIAFISGPSGEIIEFFECAQL</sequence>
<dbReference type="Proteomes" id="UP000237684">
    <property type="component" value="Unassembled WGS sequence"/>
</dbReference>
<evidence type="ECO:0000259" key="1">
    <source>
        <dbReference type="PROSITE" id="PS51819"/>
    </source>
</evidence>
<dbReference type="OrthoDB" id="9814858at2"/>